<reference evidence="1 2" key="1">
    <citation type="submission" date="2019-06" db="EMBL/GenBank/DDBJ databases">
        <title>Whole genome shotgun sequence of Vibrio inusitatus NBRC 102082.</title>
        <authorList>
            <person name="Hosoyama A."/>
            <person name="Uohara A."/>
            <person name="Ohji S."/>
            <person name="Ichikawa N."/>
        </authorList>
    </citation>
    <scope>NUCLEOTIDE SEQUENCE [LARGE SCALE GENOMIC DNA]</scope>
    <source>
        <strain evidence="1 2">NBRC 102082</strain>
    </source>
</reference>
<gene>
    <name evidence="1" type="ORF">VIN01S_10090</name>
</gene>
<proteinExistence type="predicted"/>
<accession>A0A4Y3HT64</accession>
<dbReference type="Proteomes" id="UP000318717">
    <property type="component" value="Unassembled WGS sequence"/>
</dbReference>
<sequence length="66" mass="7237">MNVALLSAGIFGTLSLAITATIVSYENKKSKTLDALRAKQAQEHKQKASTIQTEKLRAMYKRKGAI</sequence>
<organism evidence="1 2">
    <name type="scientific">Vibrio inusitatus NBRC 102082</name>
    <dbReference type="NCBI Taxonomy" id="1219070"/>
    <lineage>
        <taxon>Bacteria</taxon>
        <taxon>Pseudomonadati</taxon>
        <taxon>Pseudomonadota</taxon>
        <taxon>Gammaproteobacteria</taxon>
        <taxon>Vibrionales</taxon>
        <taxon>Vibrionaceae</taxon>
        <taxon>Vibrio</taxon>
    </lineage>
</organism>
<comment type="caution">
    <text evidence="1">The sequence shown here is derived from an EMBL/GenBank/DDBJ whole genome shotgun (WGS) entry which is preliminary data.</text>
</comment>
<dbReference type="RefSeq" id="WP_141344603.1">
    <property type="nucleotide sequence ID" value="NZ_BJLF01000004.1"/>
</dbReference>
<evidence type="ECO:0000313" key="2">
    <source>
        <dbReference type="Proteomes" id="UP000318717"/>
    </source>
</evidence>
<protein>
    <submittedName>
        <fullName evidence="1">Uncharacterized protein</fullName>
    </submittedName>
</protein>
<evidence type="ECO:0000313" key="1">
    <source>
        <dbReference type="EMBL" id="GEA50205.1"/>
    </source>
</evidence>
<keyword evidence="2" id="KW-1185">Reference proteome</keyword>
<dbReference type="AlphaFoldDB" id="A0A4Y3HT64"/>
<dbReference type="EMBL" id="BJLF01000004">
    <property type="protein sequence ID" value="GEA50205.1"/>
    <property type="molecule type" value="Genomic_DNA"/>
</dbReference>
<name>A0A4Y3HT64_9VIBR</name>